<dbReference type="RefSeq" id="XP_040702052.1">
    <property type="nucleotide sequence ID" value="XM_040847190.1"/>
</dbReference>
<evidence type="ECO:0000313" key="8">
    <source>
        <dbReference type="Proteomes" id="UP000184356"/>
    </source>
</evidence>
<comment type="subcellular location">
    <subcellularLocation>
        <location evidence="1">Nucleus envelope</location>
    </subcellularLocation>
</comment>
<dbReference type="VEuPathDB" id="FungiDB:ASPSYDRAFT_46279"/>
<feature type="compositionally biased region" description="Low complexity" evidence="5">
    <location>
        <begin position="1091"/>
        <end position="1105"/>
    </location>
</feature>
<dbReference type="PANTHER" id="PTHR12436:SF3">
    <property type="entry name" value="GERMINAL-CENTER ASSOCIATED NUCLEAR PROTEIN"/>
    <property type="match status" value="1"/>
</dbReference>
<evidence type="ECO:0000259" key="6">
    <source>
        <dbReference type="Pfam" id="PF03399"/>
    </source>
</evidence>
<accession>A0A1L9TFN5</accession>
<feature type="compositionally biased region" description="Polar residues" evidence="5">
    <location>
        <begin position="868"/>
        <end position="885"/>
    </location>
</feature>
<feature type="compositionally biased region" description="Pro residues" evidence="5">
    <location>
        <begin position="892"/>
        <end position="901"/>
    </location>
</feature>
<evidence type="ECO:0000256" key="2">
    <source>
        <dbReference type="ARBA" id="ARBA00022553"/>
    </source>
</evidence>
<dbReference type="GeneID" id="63763263"/>
<evidence type="ECO:0000256" key="3">
    <source>
        <dbReference type="ARBA" id="ARBA00023242"/>
    </source>
</evidence>
<organism evidence="7 8">
    <name type="scientific">Aspergillus sydowii CBS 593.65</name>
    <dbReference type="NCBI Taxonomy" id="1036612"/>
    <lineage>
        <taxon>Eukaryota</taxon>
        <taxon>Fungi</taxon>
        <taxon>Dikarya</taxon>
        <taxon>Ascomycota</taxon>
        <taxon>Pezizomycotina</taxon>
        <taxon>Eurotiomycetes</taxon>
        <taxon>Eurotiomycetidae</taxon>
        <taxon>Eurotiales</taxon>
        <taxon>Aspergillaceae</taxon>
        <taxon>Aspergillus</taxon>
        <taxon>Aspergillus subgen. Nidulantes</taxon>
    </lineage>
</organism>
<dbReference type="AlphaFoldDB" id="A0A1L9TFN5"/>
<dbReference type="STRING" id="1036612.A0A1L9TFN5"/>
<keyword evidence="2" id="KW-0597">Phosphoprotein</keyword>
<proteinExistence type="inferred from homology"/>
<dbReference type="GO" id="GO:0005737">
    <property type="term" value="C:cytoplasm"/>
    <property type="evidence" value="ECO:0007669"/>
    <property type="project" value="TreeGrafter"/>
</dbReference>
<dbReference type="InterPro" id="IPR045107">
    <property type="entry name" value="SAC3/GANP/THP3"/>
</dbReference>
<gene>
    <name evidence="7" type="ORF">ASPSYDRAFT_46279</name>
</gene>
<evidence type="ECO:0000313" key="7">
    <source>
        <dbReference type="EMBL" id="OJJ58246.1"/>
    </source>
</evidence>
<feature type="compositionally biased region" description="Polar residues" evidence="5">
    <location>
        <begin position="844"/>
        <end position="857"/>
    </location>
</feature>
<dbReference type="PANTHER" id="PTHR12436">
    <property type="entry name" value="80 KDA MCM3-ASSOCIATED PROTEIN"/>
    <property type="match status" value="1"/>
</dbReference>
<feature type="compositionally biased region" description="Acidic residues" evidence="5">
    <location>
        <begin position="1016"/>
        <end position="1033"/>
    </location>
</feature>
<feature type="region of interest" description="Disordered" evidence="5">
    <location>
        <begin position="1195"/>
        <end position="1246"/>
    </location>
</feature>
<feature type="compositionally biased region" description="Polar residues" evidence="5">
    <location>
        <begin position="690"/>
        <end position="713"/>
    </location>
</feature>
<dbReference type="GO" id="GO:0005635">
    <property type="term" value="C:nuclear envelope"/>
    <property type="evidence" value="ECO:0007669"/>
    <property type="project" value="UniProtKB-SubCell"/>
</dbReference>
<dbReference type="Gene3D" id="1.25.40.990">
    <property type="match status" value="1"/>
</dbReference>
<dbReference type="GO" id="GO:0070390">
    <property type="term" value="C:transcription export complex 2"/>
    <property type="evidence" value="ECO:0007669"/>
    <property type="project" value="TreeGrafter"/>
</dbReference>
<feature type="domain" description="SAC3/GANP/THP3 conserved" evidence="6">
    <location>
        <begin position="235"/>
        <end position="556"/>
    </location>
</feature>
<dbReference type="GO" id="GO:0006406">
    <property type="term" value="P:mRNA export from nucleus"/>
    <property type="evidence" value="ECO:0007669"/>
    <property type="project" value="TreeGrafter"/>
</dbReference>
<feature type="compositionally biased region" description="Low complexity" evidence="5">
    <location>
        <begin position="783"/>
        <end position="803"/>
    </location>
</feature>
<keyword evidence="3" id="KW-0539">Nucleus</keyword>
<evidence type="ECO:0000256" key="1">
    <source>
        <dbReference type="ARBA" id="ARBA00004259"/>
    </source>
</evidence>
<sequence length="1246" mass="135444">MASPANPFAALHQTDGAANSTARGRGGPFRGATSFQSRGPSAFQPRGGNSNVPRDPNSRGRGRGRGTPAIRAGRGNARGAGATSNTWRANKPEHQQAASAQSTFSPFAQLKQTQPSVSPAAAQTPPQQQKPTFSGFGRGSPSPFGAPSTRGGTSVNAKRDPRKRPAAQPINGATGDHVPVEETPATGNYTDRYEQLKIDRAKQREQAIKAGQMADPNQPISLNKAITPVGTCTSMCPEFERVERIVQKMVDKSEKYIHPSTNTLQNMEAKMLKRFRRSAAGYDEQLPSDIRTPGTLLQSMNYLTRHVIGGPEPLGIIHKFVWDRTRSIRNDFSVQQVTQEEDVKVAVTCLERIARFHIMSLHLLSSPANEEPFDRHQEREQLNNTMLSLMYYYDDNRGRISFSNEDEFRAYYILFSIHDQRPDLEARVQKWPPELRNAPRVRVALELFAAAQNTWEYQGTLDAKRPNAIAQGFYSRFFSLVNSPGVSYLMACVAEIYFNHMRQTAIRSIWKAYCRYPSSQQHKNEEWTVDELTNILCFDDDDQTIQFCEEQDLELAENANGELYLNWGSRPVDSVAFQPSSDHSFSEQYVESKRAGRNLVAIVLGLNVKEAAILGMIDRSLLPERDSSIAPIGQMAIDNDDSLFVSKDDNEVSPTGIGISQSNEGPAEATSKLPPTSGSGSAFAGISEPTAVSVQSPTTGFSFPKPNESQTPAAPNPLGSLFGDNKSEETASSPSLNPFAKPFSPFSSLQGTESSQPTATPPKSASPAQPPSLFSNTGSSAQTSQSEEAPATSAASPFSFPSAIQPPAPQSSLSNPFQNIQKPTTSNTSPFGAPSLFNVKPDQPSGSTAGQSSTSIFDTAKPTPPEASTPSFSFSKPIQSATQEHQTSTPKTSPPQPPVQPAQPTLPFSLSSDSEEEKKDTSSIFSTVITPPFGVFKPPATKTSADTPSQSKLDTFTNGEALNATPFRQPDAPLSSNEVPAQPMFSKPSVPDRAERTAPAKPLVDGQHDITNIETPDVEITNEEPAPNEDEAEEASKPDDWINHLMETADKRRNTVSTPASRKRVLEQETPPPENAFKAPKVPKSEQPPRKSMALSSLKPLPKLPILEHIESMTTRKSAEHKAEPPKPNRVDEDDLLLSAARIAAESLRTGPRLLGGGSAPYESWRSSYSPHSSVGSSAAFSRSVSPQQSVMSGYDVSLAPDTDLGLGRSMSRTEQRIRMTGGKGLAYKPLNFTPKKPSWNSPPRK</sequence>
<dbReference type="EMBL" id="KV878587">
    <property type="protein sequence ID" value="OJJ58246.1"/>
    <property type="molecule type" value="Genomic_DNA"/>
</dbReference>
<feature type="compositionally biased region" description="Polar residues" evidence="5">
    <location>
        <begin position="813"/>
        <end position="830"/>
    </location>
</feature>
<dbReference type="Pfam" id="PF03399">
    <property type="entry name" value="SAC3_GANP"/>
    <property type="match status" value="1"/>
</dbReference>
<feature type="compositionally biased region" description="Basic and acidic residues" evidence="5">
    <location>
        <begin position="1117"/>
        <end position="1131"/>
    </location>
</feature>
<feature type="compositionally biased region" description="Polar residues" evidence="5">
    <location>
        <begin position="96"/>
        <end position="113"/>
    </location>
</feature>
<feature type="region of interest" description="Disordered" evidence="5">
    <location>
        <begin position="645"/>
        <end position="1134"/>
    </location>
</feature>
<dbReference type="InterPro" id="IPR005062">
    <property type="entry name" value="SAC3/GANP/THP3_conserved"/>
</dbReference>
<feature type="compositionally biased region" description="Polar residues" evidence="5">
    <location>
        <begin position="941"/>
        <end position="960"/>
    </location>
</feature>
<name>A0A1L9TFN5_9EURO</name>
<feature type="region of interest" description="Disordered" evidence="5">
    <location>
        <begin position="1"/>
        <end position="187"/>
    </location>
</feature>
<dbReference type="OrthoDB" id="264795at2759"/>
<feature type="compositionally biased region" description="Low complexity" evidence="5">
    <location>
        <begin position="754"/>
        <end position="767"/>
    </location>
</feature>
<feature type="compositionally biased region" description="Basic and acidic residues" evidence="5">
    <location>
        <begin position="1034"/>
        <end position="1053"/>
    </location>
</feature>
<feature type="compositionally biased region" description="Low complexity" evidence="5">
    <location>
        <begin position="71"/>
        <end position="82"/>
    </location>
</feature>
<feature type="compositionally biased region" description="Low complexity" evidence="5">
    <location>
        <begin position="114"/>
        <end position="148"/>
    </location>
</feature>
<evidence type="ECO:0000256" key="5">
    <source>
        <dbReference type="SAM" id="MobiDB-lite"/>
    </source>
</evidence>
<protein>
    <recommendedName>
        <fullName evidence="6">SAC3/GANP/THP3 conserved domain-containing protein</fullName>
    </recommendedName>
</protein>
<evidence type="ECO:0000256" key="4">
    <source>
        <dbReference type="ARBA" id="ARBA00038443"/>
    </source>
</evidence>
<reference evidence="8" key="1">
    <citation type="journal article" date="2017" name="Genome Biol.">
        <title>Comparative genomics reveals high biological diversity and specific adaptations in the industrially and medically important fungal genus Aspergillus.</title>
        <authorList>
            <person name="de Vries R.P."/>
            <person name="Riley R."/>
            <person name="Wiebenga A."/>
            <person name="Aguilar-Osorio G."/>
            <person name="Amillis S."/>
            <person name="Uchima C.A."/>
            <person name="Anderluh G."/>
            <person name="Asadollahi M."/>
            <person name="Askin M."/>
            <person name="Barry K."/>
            <person name="Battaglia E."/>
            <person name="Bayram O."/>
            <person name="Benocci T."/>
            <person name="Braus-Stromeyer S.A."/>
            <person name="Caldana C."/>
            <person name="Canovas D."/>
            <person name="Cerqueira G.C."/>
            <person name="Chen F."/>
            <person name="Chen W."/>
            <person name="Choi C."/>
            <person name="Clum A."/>
            <person name="Dos Santos R.A."/>
            <person name="Damasio A.R."/>
            <person name="Diallinas G."/>
            <person name="Emri T."/>
            <person name="Fekete E."/>
            <person name="Flipphi M."/>
            <person name="Freyberg S."/>
            <person name="Gallo A."/>
            <person name="Gournas C."/>
            <person name="Habgood R."/>
            <person name="Hainaut M."/>
            <person name="Harispe M.L."/>
            <person name="Henrissat B."/>
            <person name="Hilden K.S."/>
            <person name="Hope R."/>
            <person name="Hossain A."/>
            <person name="Karabika E."/>
            <person name="Karaffa L."/>
            <person name="Karanyi Z."/>
            <person name="Krasevec N."/>
            <person name="Kuo A."/>
            <person name="Kusch H."/>
            <person name="LaButti K."/>
            <person name="Lagendijk E.L."/>
            <person name="Lapidus A."/>
            <person name="Levasseur A."/>
            <person name="Lindquist E."/>
            <person name="Lipzen A."/>
            <person name="Logrieco A.F."/>
            <person name="MacCabe A."/>
            <person name="Maekelae M.R."/>
            <person name="Malavazi I."/>
            <person name="Melin P."/>
            <person name="Meyer V."/>
            <person name="Mielnichuk N."/>
            <person name="Miskei M."/>
            <person name="Molnar A.P."/>
            <person name="Mule G."/>
            <person name="Ngan C.Y."/>
            <person name="Orejas M."/>
            <person name="Orosz E."/>
            <person name="Ouedraogo J.P."/>
            <person name="Overkamp K.M."/>
            <person name="Park H.-S."/>
            <person name="Perrone G."/>
            <person name="Piumi F."/>
            <person name="Punt P.J."/>
            <person name="Ram A.F."/>
            <person name="Ramon A."/>
            <person name="Rauscher S."/>
            <person name="Record E."/>
            <person name="Riano-Pachon D.M."/>
            <person name="Robert V."/>
            <person name="Roehrig J."/>
            <person name="Ruller R."/>
            <person name="Salamov A."/>
            <person name="Salih N.S."/>
            <person name="Samson R.A."/>
            <person name="Sandor E."/>
            <person name="Sanguinetti M."/>
            <person name="Schuetze T."/>
            <person name="Sepcic K."/>
            <person name="Shelest E."/>
            <person name="Sherlock G."/>
            <person name="Sophianopoulou V."/>
            <person name="Squina F.M."/>
            <person name="Sun H."/>
            <person name="Susca A."/>
            <person name="Todd R.B."/>
            <person name="Tsang A."/>
            <person name="Unkles S.E."/>
            <person name="van de Wiele N."/>
            <person name="van Rossen-Uffink D."/>
            <person name="Oliveira J.V."/>
            <person name="Vesth T.C."/>
            <person name="Visser J."/>
            <person name="Yu J.-H."/>
            <person name="Zhou M."/>
            <person name="Andersen M.R."/>
            <person name="Archer D.B."/>
            <person name="Baker S.E."/>
            <person name="Benoit I."/>
            <person name="Brakhage A.A."/>
            <person name="Braus G.H."/>
            <person name="Fischer R."/>
            <person name="Frisvad J.C."/>
            <person name="Goldman G.H."/>
            <person name="Houbraken J."/>
            <person name="Oakley B."/>
            <person name="Pocsi I."/>
            <person name="Scazzocchio C."/>
            <person name="Seiboth B."/>
            <person name="vanKuyk P.A."/>
            <person name="Wortman J."/>
            <person name="Dyer P.S."/>
            <person name="Grigoriev I.V."/>
        </authorList>
    </citation>
    <scope>NUCLEOTIDE SEQUENCE [LARGE SCALE GENOMIC DNA]</scope>
    <source>
        <strain evidence="8">CBS 593.65</strain>
    </source>
</reference>
<comment type="similarity">
    <text evidence="4">Belongs to the SAC3 family.</text>
</comment>
<dbReference type="FunFam" id="1.25.40.990:FF:000008">
    <property type="entry name" value="Nuclear mRNA export protein SAC3"/>
    <property type="match status" value="1"/>
</dbReference>
<feature type="compositionally biased region" description="Polar residues" evidence="5">
    <location>
        <begin position="773"/>
        <end position="782"/>
    </location>
</feature>
<dbReference type="Proteomes" id="UP000184356">
    <property type="component" value="Unassembled WGS sequence"/>
</dbReference>
<keyword evidence="8" id="KW-1185">Reference proteome</keyword>
<feature type="compositionally biased region" description="Low complexity" evidence="5">
    <location>
        <begin position="902"/>
        <end position="912"/>
    </location>
</feature>